<feature type="compositionally biased region" description="Basic and acidic residues" evidence="3">
    <location>
        <begin position="354"/>
        <end position="365"/>
    </location>
</feature>
<evidence type="ECO:0000313" key="5">
    <source>
        <dbReference type="EMBL" id="KAK5100089.1"/>
    </source>
</evidence>
<dbReference type="Proteomes" id="UP001345013">
    <property type="component" value="Unassembled WGS sequence"/>
</dbReference>
<accession>A0ABR0KLK9</accession>
<dbReference type="Gene3D" id="3.40.50.720">
    <property type="entry name" value="NAD(P)-binding Rossmann-like Domain"/>
    <property type="match status" value="1"/>
</dbReference>
<evidence type="ECO:0000256" key="3">
    <source>
        <dbReference type="SAM" id="MobiDB-lite"/>
    </source>
</evidence>
<name>A0ABR0KLK9_9EURO</name>
<evidence type="ECO:0000256" key="2">
    <source>
        <dbReference type="ARBA" id="ARBA00023002"/>
    </source>
</evidence>
<keyword evidence="2" id="KW-0560">Oxidoreductase</keyword>
<comment type="caution">
    <text evidence="5">The sequence shown here is derived from an EMBL/GenBank/DDBJ whole genome shotgun (WGS) entry which is preliminary data.</text>
</comment>
<gene>
    <name evidence="5" type="ORF">LTR24_001154</name>
</gene>
<feature type="compositionally biased region" description="Low complexity" evidence="3">
    <location>
        <begin position="332"/>
        <end position="345"/>
    </location>
</feature>
<protein>
    <recommendedName>
        <fullName evidence="4">NmrA-like domain-containing protein</fullName>
    </recommendedName>
</protein>
<keyword evidence="1" id="KW-0521">NADP</keyword>
<proteinExistence type="predicted"/>
<dbReference type="InterPro" id="IPR036291">
    <property type="entry name" value="NAD(P)-bd_dom_sf"/>
</dbReference>
<dbReference type="Gene3D" id="3.90.25.10">
    <property type="entry name" value="UDP-galactose 4-epimerase, domain 1"/>
    <property type="match status" value="1"/>
</dbReference>
<dbReference type="PANTHER" id="PTHR47706">
    <property type="entry name" value="NMRA-LIKE FAMILY PROTEIN"/>
    <property type="match status" value="1"/>
</dbReference>
<evidence type="ECO:0000256" key="1">
    <source>
        <dbReference type="ARBA" id="ARBA00022857"/>
    </source>
</evidence>
<dbReference type="SUPFAM" id="SSF51735">
    <property type="entry name" value="NAD(P)-binding Rossmann-fold domains"/>
    <property type="match status" value="1"/>
</dbReference>
<feature type="domain" description="NmrA-like" evidence="4">
    <location>
        <begin position="24"/>
        <end position="249"/>
    </location>
</feature>
<feature type="region of interest" description="Disordered" evidence="3">
    <location>
        <begin position="321"/>
        <end position="365"/>
    </location>
</feature>
<evidence type="ECO:0000259" key="4">
    <source>
        <dbReference type="Pfam" id="PF05368"/>
    </source>
</evidence>
<dbReference type="EMBL" id="JAVRRG010000008">
    <property type="protein sequence ID" value="KAK5100089.1"/>
    <property type="molecule type" value="Genomic_DNA"/>
</dbReference>
<dbReference type="Pfam" id="PF05368">
    <property type="entry name" value="NmrA"/>
    <property type="match status" value="1"/>
</dbReference>
<dbReference type="InterPro" id="IPR051609">
    <property type="entry name" value="NmrA/Isoflavone_reductase-like"/>
</dbReference>
<feature type="compositionally biased region" description="Polar residues" evidence="3">
    <location>
        <begin position="322"/>
        <end position="331"/>
    </location>
</feature>
<evidence type="ECO:0000313" key="6">
    <source>
        <dbReference type="Proteomes" id="UP001345013"/>
    </source>
</evidence>
<dbReference type="PANTHER" id="PTHR47706:SF5">
    <property type="entry name" value="ISOFLAVONE REDUCTASE"/>
    <property type="match status" value="1"/>
</dbReference>
<keyword evidence="6" id="KW-1185">Reference proteome</keyword>
<dbReference type="InterPro" id="IPR008030">
    <property type="entry name" value="NmrA-like"/>
</dbReference>
<reference evidence="5 6" key="1">
    <citation type="submission" date="2023-08" db="EMBL/GenBank/DDBJ databases">
        <title>Black Yeasts Isolated from many extreme environments.</title>
        <authorList>
            <person name="Coleine C."/>
            <person name="Stajich J.E."/>
            <person name="Selbmann L."/>
        </authorList>
    </citation>
    <scope>NUCLEOTIDE SEQUENCE [LARGE SCALE GENOMIC DNA]</scope>
    <source>
        <strain evidence="5 6">CCFEE 5885</strain>
    </source>
</reference>
<sequence length="365" mass="39858">MMKIAIAGTNGLAQFMAYYLSQVTSHNLVFLTRTANPGLNERGWQVLVVDYDQPESLAYILKGVDVVISTIGSDAQLALVEAAADAHVRHFIPSAFSGPEQCTAQHSEREAWQNLMSLLQHHEVKSCMRYTLFTCGAFYERFGPGGLSSLQISTFNNRHSAIGEEGSLLIDIRLGKATIPVKSGIEELSICMTSARDVARYVVATIQAYEDMSTWPREFKFHTERLTMSELVAIGSRVRGTPIVPVFKTPASLIHNYASALQANKANKALSIAQHIAVAEAHPALTFPPTEINLPSSILSYARTAGIEPAPSEPFEAWLTRAWSTPQPTEATTSGKQSGTSSRSGSSHKSKKPTPLEENLRRPSD</sequence>
<organism evidence="5 6">
    <name type="scientific">Lithohypha guttulata</name>
    <dbReference type="NCBI Taxonomy" id="1690604"/>
    <lineage>
        <taxon>Eukaryota</taxon>
        <taxon>Fungi</taxon>
        <taxon>Dikarya</taxon>
        <taxon>Ascomycota</taxon>
        <taxon>Pezizomycotina</taxon>
        <taxon>Eurotiomycetes</taxon>
        <taxon>Chaetothyriomycetidae</taxon>
        <taxon>Chaetothyriales</taxon>
        <taxon>Trichomeriaceae</taxon>
        <taxon>Lithohypha</taxon>
    </lineage>
</organism>